<feature type="transmembrane region" description="Helical" evidence="10">
    <location>
        <begin position="213"/>
        <end position="236"/>
    </location>
</feature>
<keyword evidence="3 10" id="KW-0812">Transmembrane</keyword>
<dbReference type="Pfam" id="PF00664">
    <property type="entry name" value="ABC_membrane"/>
    <property type="match status" value="2"/>
</dbReference>
<organism evidence="13 14">
    <name type="scientific">Strongyloides venezuelensis</name>
    <name type="common">Threadworm</name>
    <dbReference type="NCBI Taxonomy" id="75913"/>
    <lineage>
        <taxon>Eukaryota</taxon>
        <taxon>Metazoa</taxon>
        <taxon>Ecdysozoa</taxon>
        <taxon>Nematoda</taxon>
        <taxon>Chromadorea</taxon>
        <taxon>Rhabditida</taxon>
        <taxon>Tylenchina</taxon>
        <taxon>Panagrolaimomorpha</taxon>
        <taxon>Strongyloidoidea</taxon>
        <taxon>Strongyloididae</taxon>
        <taxon>Strongyloides</taxon>
    </lineage>
</organism>
<dbReference type="PROSITE" id="PS00211">
    <property type="entry name" value="ABC_TRANSPORTER_1"/>
    <property type="match status" value="2"/>
</dbReference>
<dbReference type="PANTHER" id="PTHR43394:SF27">
    <property type="entry name" value="ATP-DEPENDENT TRANSLOCASE ABCB1-LIKE"/>
    <property type="match status" value="1"/>
</dbReference>
<dbReference type="InterPro" id="IPR039421">
    <property type="entry name" value="Type_1_exporter"/>
</dbReference>
<feature type="transmembrane region" description="Helical" evidence="10">
    <location>
        <begin position="898"/>
        <end position="924"/>
    </location>
</feature>
<keyword evidence="13" id="KW-1185">Reference proteome</keyword>
<dbReference type="Gene3D" id="1.20.1560.10">
    <property type="entry name" value="ABC transporter type 1, transmembrane domain"/>
    <property type="match status" value="1"/>
</dbReference>
<dbReference type="InterPro" id="IPR027417">
    <property type="entry name" value="P-loop_NTPase"/>
</dbReference>
<feature type="region of interest" description="Disordered" evidence="9">
    <location>
        <begin position="1"/>
        <end position="25"/>
    </location>
</feature>
<dbReference type="CDD" id="cd18578">
    <property type="entry name" value="ABC_6TM_Pgp_ABCB1_D2_like"/>
    <property type="match status" value="1"/>
</dbReference>
<dbReference type="SMART" id="SM00382">
    <property type="entry name" value="AAA"/>
    <property type="match status" value="2"/>
</dbReference>
<dbReference type="Gene3D" id="3.40.50.300">
    <property type="entry name" value="P-loop containing nucleotide triphosphate hydrolases"/>
    <property type="match status" value="2"/>
</dbReference>
<keyword evidence="4" id="KW-0677">Repeat</keyword>
<dbReference type="CDD" id="cd03249">
    <property type="entry name" value="ABC_MTABC3_MDL1_MDL2"/>
    <property type="match status" value="2"/>
</dbReference>
<dbReference type="GO" id="GO:0009636">
    <property type="term" value="P:response to toxic substance"/>
    <property type="evidence" value="ECO:0007669"/>
    <property type="project" value="UniProtKB-ARBA"/>
</dbReference>
<dbReference type="GO" id="GO:0016887">
    <property type="term" value="F:ATP hydrolysis activity"/>
    <property type="evidence" value="ECO:0007669"/>
    <property type="project" value="InterPro"/>
</dbReference>
<feature type="transmembrane region" description="Helical" evidence="10">
    <location>
        <begin position="856"/>
        <end position="878"/>
    </location>
</feature>
<evidence type="ECO:0000259" key="11">
    <source>
        <dbReference type="PROSITE" id="PS50893"/>
    </source>
</evidence>
<proteinExistence type="inferred from homology"/>
<feature type="compositionally biased region" description="Polar residues" evidence="9">
    <location>
        <begin position="12"/>
        <end position="25"/>
    </location>
</feature>
<comment type="subcellular location">
    <subcellularLocation>
        <location evidence="1">Membrane</location>
        <topology evidence="1">Multi-pass membrane protein</topology>
    </subcellularLocation>
</comment>
<reference evidence="13" key="1">
    <citation type="submission" date="2014-07" db="EMBL/GenBank/DDBJ databases">
        <authorList>
            <person name="Martin A.A"/>
            <person name="De Silva N."/>
        </authorList>
    </citation>
    <scope>NUCLEOTIDE SEQUENCE</scope>
</reference>
<reference evidence="14" key="2">
    <citation type="submission" date="2015-08" db="UniProtKB">
        <authorList>
            <consortium name="WormBaseParasite"/>
        </authorList>
    </citation>
    <scope>IDENTIFICATION</scope>
</reference>
<evidence type="ECO:0000256" key="7">
    <source>
        <dbReference type="ARBA" id="ARBA00022989"/>
    </source>
</evidence>
<evidence type="ECO:0000256" key="4">
    <source>
        <dbReference type="ARBA" id="ARBA00022737"/>
    </source>
</evidence>
<evidence type="ECO:0000256" key="9">
    <source>
        <dbReference type="SAM" id="MobiDB-lite"/>
    </source>
</evidence>
<sequence length="1419" mass="157924">MVQTNEEKQTIIVHSSTNESPSQTTDMEMSENFSEKYSKQIMNDVERSLMDTIKTDDSKTILKNSNKIHREDPYKDLTFIDIDLINSDAISTCSSNNEKNSNFYNTINENGTPSKYDKEDDDKQSCLERIINFMLCRSGQGTIKFKEKPVSIVQLFKYGTKFDKGLVILGCFLSLICGFCQPFFALITGRLANTLLLQNIENEGFVSECIRCILFFIGIGVFLTITAFLQFVLFNIACVRIVRNLRCAFLNSILHQDSEWFENNHSGTLNTKLNDNIERICDGIGDKFGLLMRNSCQFITGLCVAFYTSWKMTLPLCILSPTVAFLMGLTGRVMTHYAKQEMSIYSDAGKVALEAISNIRTVSSLNGQDEEVKKYDKLLNDGKEKGLKKGLANGLLSSSIGLVVLSSMGLCMFYGAFLYKYQIIETPGEIFVVMLCIMSGAYHLGLASPHMMVILTARVAAATIYKTIDRKPTIDSSSSNGRTLYDVKGKVELKNVTFSYPTQKHIKTLNNFSIEVNPGETVALVGHSGSGKSTTASILTRLYDYTSGSVTIDNVNIKDLNIKWLRTCVGIVQQTPVILNTTVEENLKIGNPTLTYDKMIEACKIANAHDFIMCLPNQYQTRIGDGGVQLSGGQCQRVCIARVIARNPKILILDEATSALDSKSESIVQNALTKASKGRSTLVIAHRLASIKNADRIYVLEKGQIIETGSHNELLELNGVYTNYVNSQLIEGNDDGNEETLKKSPKIKNKKNASLNPFYEVIEKSESEYSSNDEACLHKRSCVSSVSFKSRVAALNDDNDINETFKKNIHQSYTREFKQSKPDIDAEGEMLEEEMKARGTKLTSLLDVFKMARDQWLTFGIATGISILLSATSPLLGLFYGLSFSIYEDDNTDHVSEATYLCIGMIVFAIYESSLTCLSTYLFATVGENVTKKMRISSFKNILYQDGAFFDNPNNTPGKLITRLSTDAPNVKAAMDSRFSKVARGILSLFASIIFSLFINWKITLFGAVFFLFQGLFQFYLARKVHKHSQEMIEKDEAGRLAVEAIEKVKTVQLFTSEDSVYENYVENYKFQLKMELRKAPLQAINYASTHGLQQFTQALCYTVGLLLMLNKLSDKVSVFQVVQLLYFGSSGIISASELFPEFVKSRLAASLMMELINKVPGTGNPEEGKKVVVEGDIQINEVNFAYPQRKNQLVMKRFNLSVNKGQSIALVGSSGSGKSTIISLLERFYDPSTGVITIDNNDTTKLHLSHLRSQMALVGQMPKLFSGTIKENILYGLDPTQYTMEDVIKAANMANASSFIHSLPYGYDQEIGERGGCLSGGQAQRIAIARALIRKPQILLLDEATSALDSASERSVQEALEKASEGRTTISIAHRLSSIQNCNVIVYVDNGEIKEMGSHKELITMHGLYAELIKKQDL</sequence>
<protein>
    <submittedName>
        <fullName evidence="14">LP14331p (inferred by orthology to a D. melanogaster protein)</fullName>
    </submittedName>
</protein>
<dbReference type="WBParaSite" id="SVE_0137200.1">
    <property type="protein sequence ID" value="SVE_0137200.1"/>
    <property type="gene ID" value="SVE_0137200"/>
</dbReference>
<dbReference type="SUPFAM" id="SSF90123">
    <property type="entry name" value="ABC transporter transmembrane region"/>
    <property type="match status" value="2"/>
</dbReference>
<dbReference type="InterPro" id="IPR011527">
    <property type="entry name" value="ABC1_TM_dom"/>
</dbReference>
<dbReference type="SUPFAM" id="SSF52540">
    <property type="entry name" value="P-loop containing nucleoside triphosphate hydrolases"/>
    <property type="match status" value="2"/>
</dbReference>
<dbReference type="GO" id="GO:0005524">
    <property type="term" value="F:ATP binding"/>
    <property type="evidence" value="ECO:0007669"/>
    <property type="project" value="UniProtKB-KW"/>
</dbReference>
<evidence type="ECO:0000259" key="12">
    <source>
        <dbReference type="PROSITE" id="PS50929"/>
    </source>
</evidence>
<dbReference type="PANTHER" id="PTHR43394">
    <property type="entry name" value="ATP-DEPENDENT PERMEASE MDL1, MITOCHONDRIAL"/>
    <property type="match status" value="1"/>
</dbReference>
<feature type="transmembrane region" description="Helical" evidence="10">
    <location>
        <begin position="166"/>
        <end position="187"/>
    </location>
</feature>
<dbReference type="FunFam" id="3.40.50.300:FF:001370">
    <property type="entry name" value="p-GlycoProtein related"/>
    <property type="match status" value="1"/>
</dbReference>
<evidence type="ECO:0000256" key="1">
    <source>
        <dbReference type="ARBA" id="ARBA00004141"/>
    </source>
</evidence>
<evidence type="ECO:0000256" key="6">
    <source>
        <dbReference type="ARBA" id="ARBA00022840"/>
    </source>
</evidence>
<dbReference type="InterPro" id="IPR036640">
    <property type="entry name" value="ABC1_TM_sf"/>
</dbReference>
<evidence type="ECO:0000313" key="14">
    <source>
        <dbReference type="WBParaSite" id="SVE_0137200.1"/>
    </source>
</evidence>
<dbReference type="PROSITE" id="PS50893">
    <property type="entry name" value="ABC_TRANSPORTER_2"/>
    <property type="match status" value="2"/>
</dbReference>
<evidence type="ECO:0000256" key="2">
    <source>
        <dbReference type="ARBA" id="ARBA00007577"/>
    </source>
</evidence>
<dbReference type="CDD" id="cd18577">
    <property type="entry name" value="ABC_6TM_Pgp_ABCB1_D1_like"/>
    <property type="match status" value="1"/>
</dbReference>
<dbReference type="InterPro" id="IPR003439">
    <property type="entry name" value="ABC_transporter-like_ATP-bd"/>
</dbReference>
<dbReference type="Proteomes" id="UP000035680">
    <property type="component" value="Unassembled WGS sequence"/>
</dbReference>
<feature type="domain" description="ABC transporter" evidence="11">
    <location>
        <begin position="491"/>
        <end position="727"/>
    </location>
</feature>
<dbReference type="InterPro" id="IPR003593">
    <property type="entry name" value="AAA+_ATPase"/>
</dbReference>
<feature type="transmembrane region" description="Helical" evidence="10">
    <location>
        <begin position="430"/>
        <end position="448"/>
    </location>
</feature>
<feature type="transmembrane region" description="Helical" evidence="10">
    <location>
        <begin position="395"/>
        <end position="418"/>
    </location>
</feature>
<dbReference type="GO" id="GO:0090374">
    <property type="term" value="P:oligopeptide export from mitochondrion"/>
    <property type="evidence" value="ECO:0007669"/>
    <property type="project" value="TreeGrafter"/>
</dbReference>
<comment type="similarity">
    <text evidence="2">Belongs to the ABC transporter superfamily. ABCB family. Multidrug resistance exporter (TC 3.A.1.201) subfamily.</text>
</comment>
<dbReference type="GO" id="GO:0005743">
    <property type="term" value="C:mitochondrial inner membrane"/>
    <property type="evidence" value="ECO:0007669"/>
    <property type="project" value="TreeGrafter"/>
</dbReference>
<keyword evidence="6" id="KW-0067">ATP-binding</keyword>
<feature type="domain" description="ABC transmembrane type-1" evidence="12">
    <location>
        <begin position="168"/>
        <end position="456"/>
    </location>
</feature>
<dbReference type="FunFam" id="3.40.50.300:FF:002283">
    <property type="entry name" value="p-GlycoProtein related"/>
    <property type="match status" value="1"/>
</dbReference>
<evidence type="ECO:0000256" key="8">
    <source>
        <dbReference type="ARBA" id="ARBA00023136"/>
    </source>
</evidence>
<keyword evidence="7 10" id="KW-1133">Transmembrane helix</keyword>
<dbReference type="STRING" id="75913.A0A0K0EXW5"/>
<dbReference type="PROSITE" id="PS50929">
    <property type="entry name" value="ABC_TM1F"/>
    <property type="match status" value="2"/>
</dbReference>
<dbReference type="Pfam" id="PF00005">
    <property type="entry name" value="ABC_tran"/>
    <property type="match status" value="2"/>
</dbReference>
<dbReference type="GO" id="GO:0015421">
    <property type="term" value="F:ABC-type oligopeptide transporter activity"/>
    <property type="evidence" value="ECO:0007669"/>
    <property type="project" value="TreeGrafter"/>
</dbReference>
<evidence type="ECO:0000256" key="5">
    <source>
        <dbReference type="ARBA" id="ARBA00022741"/>
    </source>
</evidence>
<evidence type="ECO:0000256" key="10">
    <source>
        <dbReference type="SAM" id="Phobius"/>
    </source>
</evidence>
<evidence type="ECO:0000313" key="13">
    <source>
        <dbReference type="Proteomes" id="UP000035680"/>
    </source>
</evidence>
<accession>A0A0K0EXW5</accession>
<evidence type="ECO:0000256" key="3">
    <source>
        <dbReference type="ARBA" id="ARBA00022692"/>
    </source>
</evidence>
<feature type="domain" description="ABC transporter" evidence="11">
    <location>
        <begin position="1178"/>
        <end position="1416"/>
    </location>
</feature>
<name>A0A0K0EXW5_STRVS</name>
<feature type="domain" description="ABC transmembrane type-1" evidence="12">
    <location>
        <begin position="861"/>
        <end position="1145"/>
    </location>
</feature>
<keyword evidence="5" id="KW-0547">Nucleotide-binding</keyword>
<keyword evidence="8 10" id="KW-0472">Membrane</keyword>
<dbReference type="InterPro" id="IPR017871">
    <property type="entry name" value="ABC_transporter-like_CS"/>
</dbReference>